<proteinExistence type="predicted"/>
<dbReference type="PROSITE" id="PS51257">
    <property type="entry name" value="PROKAR_LIPOPROTEIN"/>
    <property type="match status" value="1"/>
</dbReference>
<evidence type="ECO:0000313" key="1">
    <source>
        <dbReference type="EMBL" id="MFC3758465.1"/>
    </source>
</evidence>
<reference evidence="2" key="1">
    <citation type="journal article" date="2019" name="Int. J. Syst. Evol. Microbiol.">
        <title>The Global Catalogue of Microorganisms (GCM) 10K type strain sequencing project: providing services to taxonomists for standard genome sequencing and annotation.</title>
        <authorList>
            <consortium name="The Broad Institute Genomics Platform"/>
            <consortium name="The Broad Institute Genome Sequencing Center for Infectious Disease"/>
            <person name="Wu L."/>
            <person name="Ma J."/>
        </authorList>
    </citation>
    <scope>NUCLEOTIDE SEQUENCE [LARGE SCALE GENOMIC DNA]</scope>
    <source>
        <strain evidence="2">CECT 7798</strain>
    </source>
</reference>
<dbReference type="Proteomes" id="UP001595735">
    <property type="component" value="Unassembled WGS sequence"/>
</dbReference>
<keyword evidence="2" id="KW-1185">Reference proteome</keyword>
<gene>
    <name evidence="1" type="ORF">ACFONJ_20990</name>
</gene>
<name>A0ABV7Y019_9FLAO</name>
<accession>A0ABV7Y019</accession>
<dbReference type="RefSeq" id="WP_290300354.1">
    <property type="nucleotide sequence ID" value="NZ_JAUFQR010000001.1"/>
</dbReference>
<evidence type="ECO:0000313" key="2">
    <source>
        <dbReference type="Proteomes" id="UP001595735"/>
    </source>
</evidence>
<evidence type="ECO:0008006" key="3">
    <source>
        <dbReference type="Google" id="ProtNLM"/>
    </source>
</evidence>
<comment type="caution">
    <text evidence="1">The sequence shown here is derived from an EMBL/GenBank/DDBJ whole genome shotgun (WGS) entry which is preliminary data.</text>
</comment>
<protein>
    <recommendedName>
        <fullName evidence="3">MORN repeat variant</fullName>
    </recommendedName>
</protein>
<dbReference type="EMBL" id="JBHRYO010000002">
    <property type="protein sequence ID" value="MFC3758465.1"/>
    <property type="molecule type" value="Genomic_DNA"/>
</dbReference>
<organism evidence="1 2">
    <name type="scientific">Chryseobacterium tructae</name>
    <dbReference type="NCBI Taxonomy" id="1037380"/>
    <lineage>
        <taxon>Bacteria</taxon>
        <taxon>Pseudomonadati</taxon>
        <taxon>Bacteroidota</taxon>
        <taxon>Flavobacteriia</taxon>
        <taxon>Flavobacteriales</taxon>
        <taxon>Weeksellaceae</taxon>
        <taxon>Chryseobacterium group</taxon>
        <taxon>Chryseobacterium</taxon>
    </lineage>
</organism>
<sequence>MKNFLILVLFISISCSRDKKKDLSKTLSEVGVSQVQSKIPDFLSIDESYVGKEIIHSAREKLIQTYKKSLERDFERPYMWDALLPDNENLIKIYTYKKYIINNQNFNSYCVKIKYEDASYEAILLTTDNLDTNNSDNSSIIVYENLISEELYKRYSKIDNANILNIVLQKNKKEYNHFQYLISENRFLDYFTNEEKQLNKNWGEHEDNTYEYQIKGNIKNHLKNGHWEEKRYSFEYNKSIWMDGEYNNGIRNKEWNISPEGPVEKIDVYNNGIIVKTFTP</sequence>